<keyword evidence="3" id="KW-1185">Reference proteome</keyword>
<dbReference type="EMBL" id="CAJNIZ010030202">
    <property type="protein sequence ID" value="CAE7522014.1"/>
    <property type="molecule type" value="Genomic_DNA"/>
</dbReference>
<sequence>VDTIVGYGFGRPAATFFAALVLITLRVSSLLYASGLPALMELGAIGLLGFLLGATYFAHLKPFLRSGEKAHFQHLQKNLSLTGACIMTMGRVIPQLRS</sequence>
<reference evidence="2" key="1">
    <citation type="submission" date="2021-02" db="EMBL/GenBank/DDBJ databases">
        <authorList>
            <person name="Dougan E. K."/>
            <person name="Rhodes N."/>
            <person name="Thang M."/>
            <person name="Chan C."/>
        </authorList>
    </citation>
    <scope>NUCLEOTIDE SEQUENCE</scope>
</reference>
<proteinExistence type="predicted"/>
<keyword evidence="1" id="KW-0472">Membrane</keyword>
<keyword evidence="1" id="KW-1133">Transmembrane helix</keyword>
<protein>
    <submittedName>
        <fullName evidence="2">Uncharacterized protein</fullName>
    </submittedName>
</protein>
<keyword evidence="1" id="KW-0812">Transmembrane</keyword>
<dbReference type="Proteomes" id="UP000649617">
    <property type="component" value="Unassembled WGS sequence"/>
</dbReference>
<feature type="transmembrane region" description="Helical" evidence="1">
    <location>
        <begin position="12"/>
        <end position="32"/>
    </location>
</feature>
<name>A0A812TA40_SYMPI</name>
<accession>A0A812TA40</accession>
<gene>
    <name evidence="2" type="ORF">SPIL2461_LOCUS13670</name>
</gene>
<evidence type="ECO:0000256" key="1">
    <source>
        <dbReference type="SAM" id="Phobius"/>
    </source>
</evidence>
<evidence type="ECO:0000313" key="2">
    <source>
        <dbReference type="EMBL" id="CAE7522014.1"/>
    </source>
</evidence>
<dbReference type="AlphaFoldDB" id="A0A812TA40"/>
<feature type="transmembrane region" description="Helical" evidence="1">
    <location>
        <begin position="38"/>
        <end position="59"/>
    </location>
</feature>
<organism evidence="2 3">
    <name type="scientific">Symbiodinium pilosum</name>
    <name type="common">Dinoflagellate</name>
    <dbReference type="NCBI Taxonomy" id="2952"/>
    <lineage>
        <taxon>Eukaryota</taxon>
        <taxon>Sar</taxon>
        <taxon>Alveolata</taxon>
        <taxon>Dinophyceae</taxon>
        <taxon>Suessiales</taxon>
        <taxon>Symbiodiniaceae</taxon>
        <taxon>Symbiodinium</taxon>
    </lineage>
</organism>
<evidence type="ECO:0000313" key="3">
    <source>
        <dbReference type="Proteomes" id="UP000649617"/>
    </source>
</evidence>
<comment type="caution">
    <text evidence="2">The sequence shown here is derived from an EMBL/GenBank/DDBJ whole genome shotgun (WGS) entry which is preliminary data.</text>
</comment>
<feature type="non-terminal residue" evidence="2">
    <location>
        <position position="1"/>
    </location>
</feature>